<proteinExistence type="predicted"/>
<dbReference type="Proteomes" id="UP001341840">
    <property type="component" value="Unassembled WGS sequence"/>
</dbReference>
<comment type="caution">
    <text evidence="1">The sequence shown here is derived from an EMBL/GenBank/DDBJ whole genome shotgun (WGS) entry which is preliminary data.</text>
</comment>
<feature type="non-terminal residue" evidence="1">
    <location>
        <position position="129"/>
    </location>
</feature>
<sequence length="129" mass="14173">MPPPPTTPSSMIRHPYLLRISQTTSSSSPAPPAVDGSVEGPQHLQFVVAVLGNDGLDPAAIAVASPAPKLPSRWRRCASTENLRGRVTRWSHLPPFLSSYENQKNRSLTFEDLANHNHKNDCWLIINGK</sequence>
<dbReference type="EMBL" id="JASCZI010212890">
    <property type="protein sequence ID" value="MED6200503.1"/>
    <property type="molecule type" value="Genomic_DNA"/>
</dbReference>
<evidence type="ECO:0000313" key="2">
    <source>
        <dbReference type="Proteomes" id="UP001341840"/>
    </source>
</evidence>
<keyword evidence="2" id="KW-1185">Reference proteome</keyword>
<dbReference type="Gene3D" id="3.10.120.10">
    <property type="entry name" value="Cytochrome b5-like heme/steroid binding domain"/>
    <property type="match status" value="1"/>
</dbReference>
<gene>
    <name evidence="1" type="ORF">PIB30_085754</name>
</gene>
<dbReference type="SUPFAM" id="SSF55856">
    <property type="entry name" value="Cytochrome b5-like heme/steroid binding domain"/>
    <property type="match status" value="1"/>
</dbReference>
<evidence type="ECO:0000313" key="1">
    <source>
        <dbReference type="EMBL" id="MED6200503.1"/>
    </source>
</evidence>
<protein>
    <submittedName>
        <fullName evidence="1">Uncharacterized protein</fullName>
    </submittedName>
</protein>
<accession>A0ABU6XUR3</accession>
<name>A0ABU6XUR3_9FABA</name>
<dbReference type="InterPro" id="IPR036400">
    <property type="entry name" value="Cyt_B5-like_heme/steroid_sf"/>
</dbReference>
<reference evidence="1 2" key="1">
    <citation type="journal article" date="2023" name="Plants (Basel)">
        <title>Bridging the Gap: Combining Genomics and Transcriptomics Approaches to Understand Stylosanthes scabra, an Orphan Legume from the Brazilian Caatinga.</title>
        <authorList>
            <person name="Ferreira-Neto J.R.C."/>
            <person name="da Silva M.D."/>
            <person name="Binneck E."/>
            <person name="de Melo N.F."/>
            <person name="da Silva R.H."/>
            <person name="de Melo A.L.T.M."/>
            <person name="Pandolfi V."/>
            <person name="Bustamante F.O."/>
            <person name="Brasileiro-Vidal A.C."/>
            <person name="Benko-Iseppon A.M."/>
        </authorList>
    </citation>
    <scope>NUCLEOTIDE SEQUENCE [LARGE SCALE GENOMIC DNA]</scope>
    <source>
        <tissue evidence="1">Leaves</tissue>
    </source>
</reference>
<organism evidence="1 2">
    <name type="scientific">Stylosanthes scabra</name>
    <dbReference type="NCBI Taxonomy" id="79078"/>
    <lineage>
        <taxon>Eukaryota</taxon>
        <taxon>Viridiplantae</taxon>
        <taxon>Streptophyta</taxon>
        <taxon>Embryophyta</taxon>
        <taxon>Tracheophyta</taxon>
        <taxon>Spermatophyta</taxon>
        <taxon>Magnoliopsida</taxon>
        <taxon>eudicotyledons</taxon>
        <taxon>Gunneridae</taxon>
        <taxon>Pentapetalae</taxon>
        <taxon>rosids</taxon>
        <taxon>fabids</taxon>
        <taxon>Fabales</taxon>
        <taxon>Fabaceae</taxon>
        <taxon>Papilionoideae</taxon>
        <taxon>50 kb inversion clade</taxon>
        <taxon>dalbergioids sensu lato</taxon>
        <taxon>Dalbergieae</taxon>
        <taxon>Pterocarpus clade</taxon>
        <taxon>Stylosanthes</taxon>
    </lineage>
</organism>